<sequence>MLLLLLMAAALSFIDRKMACTSGYGKSSAGLYGLCAYFCPYLIPHPPLYPTTLSSSSSSSSSCSLISDNSAHHLIVPLFLTGALVTNMNSSSTTTTIASPEIECAALLWKLHQKRQLTLHPDQLAWLEAFLDKERLQFEVENDSELKADRQTKIIAAAALLIAGQCQLPLYGLDLETVTGLVRVVVDGL</sequence>
<evidence type="ECO:0000313" key="2">
    <source>
        <dbReference type="EMBL" id="OSD07644.1"/>
    </source>
</evidence>
<gene>
    <name evidence="2" type="ORF">PYCCODRAFT_335485</name>
</gene>
<accession>A0A1Y2J4B3</accession>
<keyword evidence="3" id="KW-1185">Reference proteome</keyword>
<name>A0A1Y2J4B3_TRAC3</name>
<dbReference type="EMBL" id="KZ084087">
    <property type="protein sequence ID" value="OSD07644.1"/>
    <property type="molecule type" value="Genomic_DNA"/>
</dbReference>
<organism evidence="2 3">
    <name type="scientific">Trametes coccinea (strain BRFM310)</name>
    <name type="common">Pycnoporus coccineus</name>
    <dbReference type="NCBI Taxonomy" id="1353009"/>
    <lineage>
        <taxon>Eukaryota</taxon>
        <taxon>Fungi</taxon>
        <taxon>Dikarya</taxon>
        <taxon>Basidiomycota</taxon>
        <taxon>Agaricomycotina</taxon>
        <taxon>Agaricomycetes</taxon>
        <taxon>Polyporales</taxon>
        <taxon>Polyporaceae</taxon>
        <taxon>Trametes</taxon>
    </lineage>
</organism>
<feature type="signal peptide" evidence="1">
    <location>
        <begin position="1"/>
        <end position="19"/>
    </location>
</feature>
<dbReference type="AlphaFoldDB" id="A0A1Y2J4B3"/>
<dbReference type="OrthoDB" id="2761322at2759"/>
<feature type="chain" id="PRO_5012101575" description="Cyclin C-terminal domain-containing protein" evidence="1">
    <location>
        <begin position="20"/>
        <end position="189"/>
    </location>
</feature>
<keyword evidence="1" id="KW-0732">Signal</keyword>
<proteinExistence type="predicted"/>
<dbReference type="Proteomes" id="UP000193067">
    <property type="component" value="Unassembled WGS sequence"/>
</dbReference>
<evidence type="ECO:0000313" key="3">
    <source>
        <dbReference type="Proteomes" id="UP000193067"/>
    </source>
</evidence>
<evidence type="ECO:0000256" key="1">
    <source>
        <dbReference type="SAM" id="SignalP"/>
    </source>
</evidence>
<evidence type="ECO:0008006" key="4">
    <source>
        <dbReference type="Google" id="ProtNLM"/>
    </source>
</evidence>
<reference evidence="2 3" key="1">
    <citation type="journal article" date="2015" name="Biotechnol. Biofuels">
        <title>Enhanced degradation of softwood versus hardwood by the white-rot fungus Pycnoporus coccineus.</title>
        <authorList>
            <person name="Couturier M."/>
            <person name="Navarro D."/>
            <person name="Chevret D."/>
            <person name="Henrissat B."/>
            <person name="Piumi F."/>
            <person name="Ruiz-Duenas F.J."/>
            <person name="Martinez A.T."/>
            <person name="Grigoriev I.V."/>
            <person name="Riley R."/>
            <person name="Lipzen A."/>
            <person name="Berrin J.G."/>
            <person name="Master E.R."/>
            <person name="Rosso M.N."/>
        </authorList>
    </citation>
    <scope>NUCLEOTIDE SEQUENCE [LARGE SCALE GENOMIC DNA]</scope>
    <source>
        <strain evidence="2 3">BRFM310</strain>
    </source>
</reference>
<protein>
    <recommendedName>
        <fullName evidence="4">Cyclin C-terminal domain-containing protein</fullName>
    </recommendedName>
</protein>